<feature type="compositionally biased region" description="Polar residues" evidence="1">
    <location>
        <begin position="75"/>
        <end position="85"/>
    </location>
</feature>
<evidence type="ECO:0000313" key="3">
    <source>
        <dbReference type="Proteomes" id="UP000005239"/>
    </source>
</evidence>
<sequence length="156" mass="17640">MHSIDEVEFATKYSPAPLKETTDQSPQLSSTIDMNSTVNSKVNDEERKRKAAQSQALIDAWEKKKMNNLRPIGSQRETNGRTSVNVHECIDETEAPQELSGQSWDGREEYRVERESNGSQELNSEEDDGVISIVNEDVQEESEDEETDGMDEDITD</sequence>
<reference evidence="2" key="2">
    <citation type="submission" date="2022-06" db="UniProtKB">
        <authorList>
            <consortium name="EnsemblMetazoa"/>
        </authorList>
    </citation>
    <scope>IDENTIFICATION</scope>
    <source>
        <strain evidence="2">PS312</strain>
    </source>
</reference>
<feature type="compositionally biased region" description="Acidic residues" evidence="1">
    <location>
        <begin position="137"/>
        <end position="156"/>
    </location>
</feature>
<accession>A0A454XY77</accession>
<feature type="compositionally biased region" description="Basic and acidic residues" evidence="1">
    <location>
        <begin position="105"/>
        <end position="116"/>
    </location>
</feature>
<dbReference type="AlphaFoldDB" id="A0A454XY77"/>
<evidence type="ECO:0000256" key="1">
    <source>
        <dbReference type="SAM" id="MobiDB-lite"/>
    </source>
</evidence>
<accession>A0A8R1U5Z9</accession>
<feature type="compositionally biased region" description="Polar residues" evidence="1">
    <location>
        <begin position="23"/>
        <end position="41"/>
    </location>
</feature>
<reference evidence="3" key="1">
    <citation type="journal article" date="2008" name="Nat. Genet.">
        <title>The Pristionchus pacificus genome provides a unique perspective on nematode lifestyle and parasitism.</title>
        <authorList>
            <person name="Dieterich C."/>
            <person name="Clifton S.W."/>
            <person name="Schuster L.N."/>
            <person name="Chinwalla A."/>
            <person name="Delehaunty K."/>
            <person name="Dinkelacker I."/>
            <person name="Fulton L."/>
            <person name="Fulton R."/>
            <person name="Godfrey J."/>
            <person name="Minx P."/>
            <person name="Mitreva M."/>
            <person name="Roeseler W."/>
            <person name="Tian H."/>
            <person name="Witte H."/>
            <person name="Yang S.P."/>
            <person name="Wilson R.K."/>
            <person name="Sommer R.J."/>
        </authorList>
    </citation>
    <scope>NUCLEOTIDE SEQUENCE [LARGE SCALE GENOMIC DNA]</scope>
    <source>
        <strain evidence="3">PS312</strain>
    </source>
</reference>
<proteinExistence type="predicted"/>
<gene>
    <name evidence="2" type="primary">WBGene00097038</name>
</gene>
<name>A0A454XY77_PRIPA</name>
<feature type="region of interest" description="Disordered" evidence="1">
    <location>
        <begin position="1"/>
        <end position="156"/>
    </location>
</feature>
<keyword evidence="3" id="KW-1185">Reference proteome</keyword>
<protein>
    <submittedName>
        <fullName evidence="2">Uncharacterized protein</fullName>
    </submittedName>
</protein>
<evidence type="ECO:0000313" key="2">
    <source>
        <dbReference type="EnsemblMetazoa" id="PPA07484.1"/>
    </source>
</evidence>
<dbReference type="Proteomes" id="UP000005239">
    <property type="component" value="Unassembled WGS sequence"/>
</dbReference>
<dbReference type="EnsemblMetazoa" id="PPA07484.1">
    <property type="protein sequence ID" value="PPA07484.1"/>
    <property type="gene ID" value="WBGene00097038"/>
</dbReference>
<organism evidence="2 3">
    <name type="scientific">Pristionchus pacificus</name>
    <name type="common">Parasitic nematode worm</name>
    <dbReference type="NCBI Taxonomy" id="54126"/>
    <lineage>
        <taxon>Eukaryota</taxon>
        <taxon>Metazoa</taxon>
        <taxon>Ecdysozoa</taxon>
        <taxon>Nematoda</taxon>
        <taxon>Chromadorea</taxon>
        <taxon>Rhabditida</taxon>
        <taxon>Rhabditina</taxon>
        <taxon>Diplogasteromorpha</taxon>
        <taxon>Diplogasteroidea</taxon>
        <taxon>Neodiplogasteridae</taxon>
        <taxon>Pristionchus</taxon>
    </lineage>
</organism>